<dbReference type="KEGG" id="mlo:mlr0478"/>
<protein>
    <submittedName>
        <fullName evidence="2">Mlr0478 protein</fullName>
    </submittedName>
</protein>
<dbReference type="EMBL" id="BA000012">
    <property type="protein sequence ID" value="BAB48057.1"/>
    <property type="molecule type" value="Genomic_DNA"/>
</dbReference>
<evidence type="ECO:0000256" key="1">
    <source>
        <dbReference type="SAM" id="MobiDB-lite"/>
    </source>
</evidence>
<organism evidence="2 3">
    <name type="scientific">Mesorhizobium japonicum (strain LMG 29417 / CECT 9101 / MAFF 303099)</name>
    <name type="common">Mesorhizobium loti (strain MAFF 303099)</name>
    <dbReference type="NCBI Taxonomy" id="266835"/>
    <lineage>
        <taxon>Bacteria</taxon>
        <taxon>Pseudomonadati</taxon>
        <taxon>Pseudomonadota</taxon>
        <taxon>Alphaproteobacteria</taxon>
        <taxon>Hyphomicrobiales</taxon>
        <taxon>Phyllobacteriaceae</taxon>
        <taxon>Mesorhizobium</taxon>
    </lineage>
</organism>
<proteinExistence type="predicted"/>
<dbReference type="RefSeq" id="WP_010909413.1">
    <property type="nucleotide sequence ID" value="NC_002678.2"/>
</dbReference>
<dbReference type="Proteomes" id="UP000000552">
    <property type="component" value="Chromosome"/>
</dbReference>
<accession>Q98MQ6</accession>
<name>Q98MQ6_RHILO</name>
<sequence>MALALGGALMKWRLYFVVMTLAVTSGCAADYLNNYDTVTLASGDANHTNSLLQTVDPFNPNSNNTHIEGDGQRIVGVVQRYRSPISAGGGYSGNCPTDNSVAADGSHCGKRSAESRPGGAM</sequence>
<dbReference type="HOGENOM" id="CLU_1935537_0_0_5"/>
<evidence type="ECO:0000313" key="3">
    <source>
        <dbReference type="Proteomes" id="UP000000552"/>
    </source>
</evidence>
<reference evidence="2 3" key="1">
    <citation type="journal article" date="2000" name="DNA Res.">
        <title>Complete genome structure of the nitrogen-fixing symbiotic bacterium Mesorhizobium loti.</title>
        <authorList>
            <person name="Kaneko T."/>
            <person name="Nakamura Y."/>
            <person name="Sato S."/>
            <person name="Asamizu E."/>
            <person name="Kato T."/>
            <person name="Sasamoto S."/>
            <person name="Watanabe A."/>
            <person name="Idesawa K."/>
            <person name="Ishikawa A."/>
            <person name="Kawashima K."/>
            <person name="Kimura T."/>
            <person name="Kishida Y."/>
            <person name="Kiyokawa C."/>
            <person name="Kohara M."/>
            <person name="Matsumoto M."/>
            <person name="Matsuno A."/>
            <person name="Mochizuki Y."/>
            <person name="Nakayama S."/>
            <person name="Nakazaki N."/>
            <person name="Shimpo S."/>
            <person name="Sugimoto M."/>
            <person name="Takeuchi C."/>
            <person name="Yamada M."/>
            <person name="Tabata S."/>
        </authorList>
    </citation>
    <scope>NUCLEOTIDE SEQUENCE [LARGE SCALE GENOMIC DNA]</scope>
    <source>
        <strain evidence="3">LMG 29417 / CECT 9101 / MAFF 303099</strain>
    </source>
</reference>
<evidence type="ECO:0000313" key="2">
    <source>
        <dbReference type="EMBL" id="BAB48057.1"/>
    </source>
</evidence>
<feature type="region of interest" description="Disordered" evidence="1">
    <location>
        <begin position="87"/>
        <end position="121"/>
    </location>
</feature>
<dbReference type="AlphaFoldDB" id="Q98MQ6"/>
<gene>
    <name evidence="2" type="ordered locus">mlr0478</name>
</gene>
<dbReference type="eggNOG" id="ENOG502ZP4R">
    <property type="taxonomic scope" value="Bacteria"/>
</dbReference>